<gene>
    <name evidence="1" type="ORF">M9H77_10388</name>
</gene>
<reference evidence="2" key="1">
    <citation type="journal article" date="2023" name="Nat. Plants">
        <title>Single-cell RNA sequencing provides a high-resolution roadmap for understanding the multicellular compartmentation of specialized metabolism.</title>
        <authorList>
            <person name="Sun S."/>
            <person name="Shen X."/>
            <person name="Li Y."/>
            <person name="Li Y."/>
            <person name="Wang S."/>
            <person name="Li R."/>
            <person name="Zhang H."/>
            <person name="Shen G."/>
            <person name="Guo B."/>
            <person name="Wei J."/>
            <person name="Xu J."/>
            <person name="St-Pierre B."/>
            <person name="Chen S."/>
            <person name="Sun C."/>
        </authorList>
    </citation>
    <scope>NUCLEOTIDE SEQUENCE [LARGE SCALE GENOMIC DNA]</scope>
</reference>
<proteinExistence type="predicted"/>
<evidence type="ECO:0000313" key="2">
    <source>
        <dbReference type="Proteomes" id="UP001060085"/>
    </source>
</evidence>
<accession>A0ACC0C3U5</accession>
<sequence length="1273" mass="139947">MEECIRQQLPPKEVHDVEEGEISDSASSIEDITVDDFNKQDPSIAAASAPSQPDLPPSRSINANSGTNNHTINNANVNSTNTNPRFWMRDFLNYRISRSFNSGLHNLAWASGVQNKPITDFLVMEMPVTTAENNSSTDSNRVGPDGLNKNNNERVVIEGDDEGKLEADSEKEEGELEEGEIDLDSEVVDADANDSNSFGIRDAGLEKGLDSILKGLEGITLEYAEKSFVEACSKLQNLFDSLQEMAEEGWLNKKEDLIQLSFAAIRTLNTVFCSMNQNQKEQNKENIKRLLVDLLNQKHPVVSTEQLKEIEGIISSLDSFAVCSGSKGNDINKEMQVAEGFSKNIIDISTGNVNQELLKIKSSDQSEARTMLDNLKYGGANSKYRGLSLPLLDLHKDHDADSLPSPTRETTPCLPIDKGFGMGHGVLKPEWPIPRVALDTNKVPMHPYETEAVKAVSTYQQKFGRSSFFMTDRLPSPTPSEEGENVDADISAEVSSSPKRHAKPEITPMVGQLGVSSFPNMNNLSVQGLNSIQNAAPSSYGLNPLLKQSFAKSRDPRLRLVNSDATAGISALPNETKEPLGGIISSKKQKIVEERVLDGPALKRPKTELANSGFIHVGRAVPGNGGWLEDRVPVGFKVAARKPELGLVDPRMPGDVANSTSSNITMPNVSVGINDKLAIPGSTASMQSILTDLVVNPSILLNFLKGQQMSANSTKSTSQPTSSNSILGAVPSTNLATPKPPVLGQGSAGILHTPSRTAALEESGTVRMKPRDPRRVLHSNGLQAGKSMEIDQSQTKTSTLSVPGVMGNLNGQRQDHQREQISVPLPLTSSPLPLTSSPLPSTTGPDISLQFKENLKNIADILTVSQASSAQSTLPQLPSLQTAQTPQGRIDAKGALEVGSLQTRSVKEVSAVSSRSQNNWGDVEHLFDGFDDQQKAAIQRERTRRIEEQRKMFAARKLCLVLDLDHTLLNSAKFAEVDPVHDEILRKKEEQDREKPQRHLFRFPHMSMWTKLRPGIWNFLEKASKLYELHLYTMGNKLYATEMAKLLDPKGELFAGRVISRGDDNDLIDGDERVPKSKDLEGVLGMESAVVIIDDSVRVWPHNKLNLIVVERYIYFPCSRRQFGLLGPSLLEIDHDERTEDGTLASSLAVIEKIHHDFFAHQALDEADVRNILASEQHKILAGCRIVFSRVFPVGEANPHLHPLWQTAEQFGAVCTNTIDDQVTHVVANSLGTDKVNWALNTGRFVVHPGWYEVPLFFFMHTHLFIEKSYLGP</sequence>
<protein>
    <submittedName>
        <fullName evidence="1">Uncharacterized protein</fullName>
    </submittedName>
</protein>
<evidence type="ECO:0000313" key="1">
    <source>
        <dbReference type="EMBL" id="KAI5679438.1"/>
    </source>
</evidence>
<organism evidence="1 2">
    <name type="scientific">Catharanthus roseus</name>
    <name type="common">Madagascar periwinkle</name>
    <name type="synonym">Vinca rosea</name>
    <dbReference type="NCBI Taxonomy" id="4058"/>
    <lineage>
        <taxon>Eukaryota</taxon>
        <taxon>Viridiplantae</taxon>
        <taxon>Streptophyta</taxon>
        <taxon>Embryophyta</taxon>
        <taxon>Tracheophyta</taxon>
        <taxon>Spermatophyta</taxon>
        <taxon>Magnoliopsida</taxon>
        <taxon>eudicotyledons</taxon>
        <taxon>Gunneridae</taxon>
        <taxon>Pentapetalae</taxon>
        <taxon>asterids</taxon>
        <taxon>lamiids</taxon>
        <taxon>Gentianales</taxon>
        <taxon>Apocynaceae</taxon>
        <taxon>Rauvolfioideae</taxon>
        <taxon>Vinceae</taxon>
        <taxon>Catharanthinae</taxon>
        <taxon>Catharanthus</taxon>
    </lineage>
</organism>
<dbReference type="Proteomes" id="UP001060085">
    <property type="component" value="Linkage Group LG02"/>
</dbReference>
<name>A0ACC0C3U5_CATRO</name>
<keyword evidence="2" id="KW-1185">Reference proteome</keyword>
<comment type="caution">
    <text evidence="1">The sequence shown here is derived from an EMBL/GenBank/DDBJ whole genome shotgun (WGS) entry which is preliminary data.</text>
</comment>
<dbReference type="EMBL" id="CM044702">
    <property type="protein sequence ID" value="KAI5679438.1"/>
    <property type="molecule type" value="Genomic_DNA"/>
</dbReference>